<feature type="domain" description="VWFA" evidence="3">
    <location>
        <begin position="4"/>
        <end position="131"/>
    </location>
</feature>
<evidence type="ECO:0000256" key="1">
    <source>
        <dbReference type="SAM" id="Coils"/>
    </source>
</evidence>
<reference evidence="5" key="1">
    <citation type="submission" date="2023-06" db="EMBL/GenBank/DDBJ databases">
        <title>Genomic analysis of the entomopathogenic nematode Steinernema hermaphroditum.</title>
        <authorList>
            <person name="Schwarz E.M."/>
            <person name="Heppert J.K."/>
            <person name="Baniya A."/>
            <person name="Schwartz H.T."/>
            <person name="Tan C.-H."/>
            <person name="Antoshechkin I."/>
            <person name="Sternberg P.W."/>
            <person name="Goodrich-Blair H."/>
            <person name="Dillman A.R."/>
        </authorList>
    </citation>
    <scope>NUCLEOTIDE SEQUENCE</scope>
    <source>
        <strain evidence="5">PS9179</strain>
        <tissue evidence="5">Whole animal</tissue>
    </source>
</reference>
<dbReference type="CDD" id="cd00198">
    <property type="entry name" value="vWFA"/>
    <property type="match status" value="1"/>
</dbReference>
<organism evidence="5 6">
    <name type="scientific">Steinernema hermaphroditum</name>
    <dbReference type="NCBI Taxonomy" id="289476"/>
    <lineage>
        <taxon>Eukaryota</taxon>
        <taxon>Metazoa</taxon>
        <taxon>Ecdysozoa</taxon>
        <taxon>Nematoda</taxon>
        <taxon>Chromadorea</taxon>
        <taxon>Rhabditida</taxon>
        <taxon>Tylenchina</taxon>
        <taxon>Panagrolaimomorpha</taxon>
        <taxon>Strongyloidoidea</taxon>
        <taxon>Steinernematidae</taxon>
        <taxon>Steinernema</taxon>
    </lineage>
</organism>
<dbReference type="GO" id="GO:0032039">
    <property type="term" value="C:integrator complex"/>
    <property type="evidence" value="ECO:0007669"/>
    <property type="project" value="TreeGrafter"/>
</dbReference>
<gene>
    <name evidence="5" type="ORF">QR680_016810</name>
</gene>
<feature type="coiled-coil region" evidence="1">
    <location>
        <begin position="853"/>
        <end position="896"/>
    </location>
</feature>
<comment type="caution">
    <text evidence="5">The sequence shown here is derived from an EMBL/GenBank/DDBJ whole genome shotgun (WGS) entry which is preliminary data.</text>
</comment>
<dbReference type="PANTHER" id="PTHR12957:SF2">
    <property type="entry name" value="INTEGRATOR COMPLEX SUBUNIT 6"/>
    <property type="match status" value="1"/>
</dbReference>
<dbReference type="Pfam" id="PF25462">
    <property type="entry name" value="Beta-barrel_INTS6"/>
    <property type="match status" value="1"/>
</dbReference>
<protein>
    <recommendedName>
        <fullName evidence="7">VWFA domain-containing protein</fullName>
    </recommendedName>
</protein>
<dbReference type="PANTHER" id="PTHR12957">
    <property type="entry name" value="DEAD/H BOX POLYPEPTIDE 26/DICE1-RELATED"/>
    <property type="match status" value="1"/>
</dbReference>
<feature type="compositionally biased region" description="Polar residues" evidence="2">
    <location>
        <begin position="658"/>
        <end position="668"/>
    </location>
</feature>
<dbReference type="InterPro" id="IPR057413">
    <property type="entry name" value="Beta-barrel_INTS6"/>
</dbReference>
<dbReference type="GO" id="GO:0034472">
    <property type="term" value="P:snRNA 3'-end processing"/>
    <property type="evidence" value="ECO:0007669"/>
    <property type="project" value="TreeGrafter"/>
</dbReference>
<evidence type="ECO:0000259" key="3">
    <source>
        <dbReference type="Pfam" id="PF13519"/>
    </source>
</evidence>
<evidence type="ECO:0000313" key="5">
    <source>
        <dbReference type="EMBL" id="KAK0403250.1"/>
    </source>
</evidence>
<keyword evidence="1" id="KW-0175">Coiled coil</keyword>
<feature type="compositionally biased region" description="Basic residues" evidence="2">
    <location>
        <begin position="802"/>
        <end position="813"/>
    </location>
</feature>
<dbReference type="EMBL" id="JAUCMV010000004">
    <property type="protein sequence ID" value="KAK0403250.1"/>
    <property type="molecule type" value="Genomic_DNA"/>
</dbReference>
<feature type="domain" description="Integrator complex subunit 6-like beta-barrel" evidence="4">
    <location>
        <begin position="280"/>
        <end position="401"/>
    </location>
</feature>
<evidence type="ECO:0000256" key="2">
    <source>
        <dbReference type="SAM" id="MobiDB-lite"/>
    </source>
</evidence>
<dbReference type="InterPro" id="IPR002035">
    <property type="entry name" value="VWF_A"/>
</dbReference>
<evidence type="ECO:0008006" key="7">
    <source>
        <dbReference type="Google" id="ProtNLM"/>
    </source>
</evidence>
<evidence type="ECO:0000259" key="4">
    <source>
        <dbReference type="Pfam" id="PF25462"/>
    </source>
</evidence>
<feature type="region of interest" description="Disordered" evidence="2">
    <location>
        <begin position="657"/>
        <end position="709"/>
    </location>
</feature>
<dbReference type="InterPro" id="IPR051113">
    <property type="entry name" value="Integrator_subunit6"/>
</dbReference>
<feature type="compositionally biased region" description="Acidic residues" evidence="2">
    <location>
        <begin position="739"/>
        <end position="751"/>
    </location>
</feature>
<dbReference type="FunFam" id="3.40.50.410:FF:000010">
    <property type="entry name" value="Integrator complex subunit 6 like"/>
    <property type="match status" value="1"/>
</dbReference>
<feature type="region of interest" description="Disordered" evidence="2">
    <location>
        <begin position="739"/>
        <end position="816"/>
    </location>
</feature>
<accession>A0AA39LN61</accession>
<proteinExistence type="predicted"/>
<dbReference type="Pfam" id="PF13519">
    <property type="entry name" value="VWA_2"/>
    <property type="match status" value="1"/>
</dbReference>
<dbReference type="AlphaFoldDB" id="A0AA39LN61"/>
<sequence length="900" mass="101339">MTIILFLVDSSASMGQKTYLGTTYLDAARTAIELFWKMRQKDPISKGDRYMLMNFDDFPKNVKSGWRESQGVLQEQLKNLQACGLTAFGPALGSAFRFVNLNRSQSGIENYGYGRHPYYVEPVVIVAFTDGGTLNTLNEGTTDEIKFMKPSVLGTELTDEPFRWDQRLYTVVFRYPGYPSKNRVPPVVHPDRSHIDVMCQATGGRSYCVLSHRMLQQVIEDILKRVQIGGVLARFEKTSIPSNLKPLENENGPLIPLGAAPGEAFKSQLMLVCKPMRIGPTPFIGHWPIPEAFWPDSIMATLPPRKAHPAIYVRCEAIEFVVNNDFPFDKYELEPSPLTQMILERRQVNACWQVFVMNSGPKPGMGHPFGFIKPSSNMLSVNLYIMPYNYPAILTILEELKDNKLQRNSVQLRAKLEKYLCTVPHYYYSSLKKALKRVNITHQILDDAGTLYSYNVVNYLNKIKAVSKEEQEILNCQVAENLQHSVAAIQAVNHQVTLIKALHSLVPIDERKKLPPILGKDKEKDKDVFKITLIETKSRIAGLDPSSYFRNPFDIERCSLISQLNRMKMNFDQRLSDSTIPVLEGGMPGQRIKLQQAESLHNQLIGTMGDYNTYMTRLKALGGGARKLNEEKMARFHAFGNPFKEKKGMAVDEVGTFNEASSSGSPSPKNAERPRHRKKSGPLQFETGSAWRKRFRSRSESDTSSVVSDLSDIGSISSLENDVVVDEDVPDASTDLVIVDEDDEEAPENNGEEAVHDRPSTNGDIKGDEEDQKHARLNGKSTKVSRKRKASPEHDGKAAASAKKRVKQHQKKPLSKDDLRARKLEIAAIARGIYERPEKICQRCVESVSGDAVEDKLKLLRAALQQARKLQRARLITCLEEEVVRLRDEKNANRNTAAEV</sequence>
<dbReference type="InterPro" id="IPR036465">
    <property type="entry name" value="vWFA_dom_sf"/>
</dbReference>
<dbReference type="SUPFAM" id="SSF53300">
    <property type="entry name" value="vWA-like"/>
    <property type="match status" value="1"/>
</dbReference>
<dbReference type="Gene3D" id="3.40.50.410">
    <property type="entry name" value="von Willebrand factor, type A domain"/>
    <property type="match status" value="1"/>
</dbReference>
<keyword evidence="6" id="KW-1185">Reference proteome</keyword>
<dbReference type="Proteomes" id="UP001175271">
    <property type="component" value="Unassembled WGS sequence"/>
</dbReference>
<evidence type="ECO:0000313" key="6">
    <source>
        <dbReference type="Proteomes" id="UP001175271"/>
    </source>
</evidence>
<name>A0AA39LN61_9BILA</name>